<evidence type="ECO:0000313" key="2">
    <source>
        <dbReference type="Proteomes" id="UP000308092"/>
    </source>
</evidence>
<dbReference type="EMBL" id="SOSA01000387">
    <property type="protein sequence ID" value="THC91751.1"/>
    <property type="molecule type" value="Genomic_DNA"/>
</dbReference>
<evidence type="ECO:0000313" key="1">
    <source>
        <dbReference type="EMBL" id="THC91751.1"/>
    </source>
</evidence>
<gene>
    <name evidence="1" type="ORF">EYZ11_008782</name>
</gene>
<protein>
    <submittedName>
        <fullName evidence="1">Uncharacterized protein</fullName>
    </submittedName>
</protein>
<accession>A0A4S3JF27</accession>
<name>A0A4S3JF27_9EURO</name>
<dbReference type="VEuPathDB" id="FungiDB:EYZ11_008782"/>
<keyword evidence="2" id="KW-1185">Reference proteome</keyword>
<organism evidence="1 2">
    <name type="scientific">Aspergillus tanneri</name>
    <dbReference type="NCBI Taxonomy" id="1220188"/>
    <lineage>
        <taxon>Eukaryota</taxon>
        <taxon>Fungi</taxon>
        <taxon>Dikarya</taxon>
        <taxon>Ascomycota</taxon>
        <taxon>Pezizomycotina</taxon>
        <taxon>Eurotiomycetes</taxon>
        <taxon>Eurotiomycetidae</taxon>
        <taxon>Eurotiales</taxon>
        <taxon>Aspergillaceae</taxon>
        <taxon>Aspergillus</taxon>
        <taxon>Aspergillus subgen. Circumdati</taxon>
    </lineage>
</organism>
<proteinExistence type="predicted"/>
<sequence length="70" mass="7774">MLGSSRDIQWGLAKTWDDELANVGVLATVQYSGSRIIVSMPLVRPGSRAMASIDPDIFKITRQKLQEARQ</sequence>
<reference evidence="1 2" key="1">
    <citation type="submission" date="2019-03" db="EMBL/GenBank/DDBJ databases">
        <title>The genome sequence of a newly discovered highly antifungal drug resistant Aspergillus species, Aspergillus tanneri NIH 1004.</title>
        <authorList>
            <person name="Mounaud S."/>
            <person name="Singh I."/>
            <person name="Joardar V."/>
            <person name="Pakala S."/>
            <person name="Pakala S."/>
            <person name="Venepally P."/>
            <person name="Hoover J."/>
            <person name="Nierman W."/>
            <person name="Chung J."/>
            <person name="Losada L."/>
        </authorList>
    </citation>
    <scope>NUCLEOTIDE SEQUENCE [LARGE SCALE GENOMIC DNA]</scope>
    <source>
        <strain evidence="1 2">NIH1004</strain>
    </source>
</reference>
<comment type="caution">
    <text evidence="1">The sequence shown here is derived from an EMBL/GenBank/DDBJ whole genome shotgun (WGS) entry which is preliminary data.</text>
</comment>
<dbReference type="Proteomes" id="UP000308092">
    <property type="component" value="Unassembled WGS sequence"/>
</dbReference>
<dbReference type="AlphaFoldDB" id="A0A4S3JF27"/>